<comment type="function">
    <text evidence="10">Participates in the translocation of lipoproteins from the inner membrane to the outer membrane. Only forms a complex with a lipoprotein if the residue after the N-terminal Cys is not an aspartate (The Asp acts as a targeting signal to indicate that the lipoprotein should stay in the inner membrane).</text>
</comment>
<dbReference type="PANTHER" id="PTHR35869">
    <property type="entry name" value="OUTER-MEMBRANE LIPOPROTEIN CARRIER PROTEIN"/>
    <property type="match status" value="1"/>
</dbReference>
<evidence type="ECO:0000313" key="11">
    <source>
        <dbReference type="EMBL" id="HEC06878.1"/>
    </source>
</evidence>
<accession>A0A831RZ78</accession>
<sequence length="203" mass="23581" precursor="true">MIKILLLLMLLLTSNTLMADVRQQLESFLDGLKTLKAEFSQELINTETDQVSHSRGVFYLSRPERFRWVYEGEYPRYIIADGKTIWLVEEDIQQVSQRSQKAALEGTPASLFASVLDLDKDFEIKDLGQRMGMGWLKLIPKKEDSQFEQILLAFEGDRLARMEMADRFGQVSRFDFFNLQRNPSLDDSLFRFVPPPGYDILDQ</sequence>
<dbReference type="AlphaFoldDB" id="A0A831RZ78"/>
<comment type="subcellular location">
    <subcellularLocation>
        <location evidence="1 10">Periplasm</location>
    </subcellularLocation>
</comment>
<feature type="signal peptide" evidence="10">
    <location>
        <begin position="1"/>
        <end position="19"/>
    </location>
</feature>
<dbReference type="Proteomes" id="UP000886339">
    <property type="component" value="Unassembled WGS sequence"/>
</dbReference>
<dbReference type="PANTHER" id="PTHR35869:SF1">
    <property type="entry name" value="OUTER-MEMBRANE LIPOPROTEIN CARRIER PROTEIN"/>
    <property type="match status" value="1"/>
</dbReference>
<comment type="similarity">
    <text evidence="2 10">Belongs to the LolA family.</text>
</comment>
<proteinExistence type="inferred from homology"/>
<dbReference type="GO" id="GO:0042597">
    <property type="term" value="C:periplasmic space"/>
    <property type="evidence" value="ECO:0007669"/>
    <property type="project" value="UniProtKB-SubCell"/>
</dbReference>
<evidence type="ECO:0000256" key="4">
    <source>
        <dbReference type="ARBA" id="ARBA00014035"/>
    </source>
</evidence>
<evidence type="ECO:0000256" key="3">
    <source>
        <dbReference type="ARBA" id="ARBA00011245"/>
    </source>
</evidence>
<evidence type="ECO:0000256" key="1">
    <source>
        <dbReference type="ARBA" id="ARBA00004418"/>
    </source>
</evidence>
<protein>
    <recommendedName>
        <fullName evidence="4 10">Outer-membrane lipoprotein carrier protein</fullName>
    </recommendedName>
</protein>
<evidence type="ECO:0000256" key="7">
    <source>
        <dbReference type="ARBA" id="ARBA00022764"/>
    </source>
</evidence>
<evidence type="ECO:0000256" key="5">
    <source>
        <dbReference type="ARBA" id="ARBA00022448"/>
    </source>
</evidence>
<comment type="subunit">
    <text evidence="3 10">Monomer.</text>
</comment>
<evidence type="ECO:0000256" key="6">
    <source>
        <dbReference type="ARBA" id="ARBA00022729"/>
    </source>
</evidence>
<evidence type="ECO:0000256" key="9">
    <source>
        <dbReference type="ARBA" id="ARBA00023186"/>
    </source>
</evidence>
<keyword evidence="8 10" id="KW-0653">Protein transport</keyword>
<gene>
    <name evidence="10 11" type="primary">lolA</name>
    <name evidence="11" type="ORF">ENJ12_08510</name>
</gene>
<evidence type="ECO:0000256" key="2">
    <source>
        <dbReference type="ARBA" id="ARBA00007615"/>
    </source>
</evidence>
<dbReference type="CDD" id="cd16325">
    <property type="entry name" value="LolA"/>
    <property type="match status" value="1"/>
</dbReference>
<comment type="caution">
    <text evidence="11">The sequence shown here is derived from an EMBL/GenBank/DDBJ whole genome shotgun (WGS) entry which is preliminary data.</text>
</comment>
<keyword evidence="7 10" id="KW-0574">Periplasm</keyword>
<keyword evidence="11" id="KW-0449">Lipoprotein</keyword>
<dbReference type="InterPro" id="IPR018323">
    <property type="entry name" value="OM_lipoprot_carrier_LolA_Pbac"/>
</dbReference>
<dbReference type="InterPro" id="IPR029046">
    <property type="entry name" value="LolA/LolB/LppX"/>
</dbReference>
<dbReference type="NCBIfam" id="TIGR00547">
    <property type="entry name" value="lolA"/>
    <property type="match status" value="1"/>
</dbReference>
<organism evidence="11">
    <name type="scientific">Thiolapillus brandeum</name>
    <dbReference type="NCBI Taxonomy" id="1076588"/>
    <lineage>
        <taxon>Bacteria</taxon>
        <taxon>Pseudomonadati</taxon>
        <taxon>Pseudomonadota</taxon>
        <taxon>Gammaproteobacteria</taxon>
        <taxon>Chromatiales</taxon>
        <taxon>Sedimenticolaceae</taxon>
        <taxon>Thiolapillus</taxon>
    </lineage>
</organism>
<dbReference type="HAMAP" id="MF_00240">
    <property type="entry name" value="LolA"/>
    <property type="match status" value="1"/>
</dbReference>
<evidence type="ECO:0000256" key="10">
    <source>
        <dbReference type="HAMAP-Rule" id="MF_00240"/>
    </source>
</evidence>
<keyword evidence="6 10" id="KW-0732">Signal</keyword>
<dbReference type="GO" id="GO:0042953">
    <property type="term" value="P:lipoprotein transport"/>
    <property type="evidence" value="ECO:0007669"/>
    <property type="project" value="InterPro"/>
</dbReference>
<keyword evidence="5 10" id="KW-0813">Transport</keyword>
<dbReference type="Pfam" id="PF03548">
    <property type="entry name" value="LolA"/>
    <property type="match status" value="1"/>
</dbReference>
<dbReference type="GO" id="GO:0044874">
    <property type="term" value="P:lipoprotein localization to outer membrane"/>
    <property type="evidence" value="ECO:0007669"/>
    <property type="project" value="UniProtKB-UniRule"/>
</dbReference>
<dbReference type="InterPro" id="IPR004564">
    <property type="entry name" value="OM_lipoprot_carrier_LolA-like"/>
</dbReference>
<feature type="chain" id="PRO_5033184457" description="Outer-membrane lipoprotein carrier protein" evidence="10">
    <location>
        <begin position="20"/>
        <end position="203"/>
    </location>
</feature>
<dbReference type="Gene3D" id="2.50.20.10">
    <property type="entry name" value="Lipoprotein localisation LolA/LolB/LppX"/>
    <property type="match status" value="1"/>
</dbReference>
<reference evidence="11" key="1">
    <citation type="journal article" date="2020" name="mSystems">
        <title>Genome- and Community-Level Interaction Insights into Carbon Utilization and Element Cycling Functions of Hydrothermarchaeota in Hydrothermal Sediment.</title>
        <authorList>
            <person name="Zhou Z."/>
            <person name="Liu Y."/>
            <person name="Xu W."/>
            <person name="Pan J."/>
            <person name="Luo Z.H."/>
            <person name="Li M."/>
        </authorList>
    </citation>
    <scope>NUCLEOTIDE SEQUENCE [LARGE SCALE GENOMIC DNA]</scope>
    <source>
        <strain evidence="11">HyVt-458</strain>
    </source>
</reference>
<evidence type="ECO:0000256" key="8">
    <source>
        <dbReference type="ARBA" id="ARBA00022927"/>
    </source>
</evidence>
<dbReference type="EMBL" id="DRLF01000295">
    <property type="protein sequence ID" value="HEC06878.1"/>
    <property type="molecule type" value="Genomic_DNA"/>
</dbReference>
<dbReference type="SUPFAM" id="SSF89392">
    <property type="entry name" value="Prokaryotic lipoproteins and lipoprotein localization factors"/>
    <property type="match status" value="1"/>
</dbReference>
<name>A0A831RZ78_9GAMM</name>
<keyword evidence="9 10" id="KW-0143">Chaperone</keyword>